<dbReference type="AlphaFoldDB" id="A0A3R7DMY4"/>
<evidence type="ECO:0000313" key="2">
    <source>
        <dbReference type="Proteomes" id="UP000286415"/>
    </source>
</evidence>
<name>A0A3R7DMY4_CLOSI</name>
<sequence length="271" mass="30457">KTESLEGMFVRTQPLRLDFPCLGLSNPAVSQPSRFLWVAWQLGTERVLTQLFISACIIPRIWKAAKIFRSPTSFGTVNCYLFYDQSPQFSSAYSLISFLQFREIHSFANQFGFCERLTGNPAQSPVFDVSRQLNVLHQAASCSSCCDIRDIAIHTGSDSSQLGARWQSADLLTERSVLRTQPLHLDFTCLGLSNLAVSQPSCFLLMAWQLGTERVLQLNDLQCMIHFTYFLRTPLTSEDGSDFTLAINASHLCNFTSSSFQACGVLPRRNR</sequence>
<comment type="caution">
    <text evidence="1">The sequence shown here is derived from an EMBL/GenBank/DDBJ whole genome shotgun (WGS) entry which is preliminary data.</text>
</comment>
<proteinExistence type="predicted"/>
<protein>
    <submittedName>
        <fullName evidence="1">Uncharacterized protein</fullName>
    </submittedName>
</protein>
<dbReference type="EMBL" id="NIRI02000077">
    <property type="protein sequence ID" value="KAG5441400.1"/>
    <property type="molecule type" value="Genomic_DNA"/>
</dbReference>
<keyword evidence="2" id="KW-1185">Reference proteome</keyword>
<reference evidence="1 2" key="2">
    <citation type="journal article" date="2021" name="Genomics">
        <title>High-quality reference genome for Clonorchis sinensis.</title>
        <authorList>
            <person name="Young N.D."/>
            <person name="Stroehlein A.J."/>
            <person name="Kinkar L."/>
            <person name="Wang T."/>
            <person name="Sohn W.M."/>
            <person name="Chang B.C.H."/>
            <person name="Kaur P."/>
            <person name="Weisz D."/>
            <person name="Dudchenko O."/>
            <person name="Aiden E.L."/>
            <person name="Korhonen P.K."/>
            <person name="Gasser R.B."/>
        </authorList>
    </citation>
    <scope>NUCLEOTIDE SEQUENCE [LARGE SCALE GENOMIC DNA]</scope>
    <source>
        <strain evidence="1">Cs-k2</strain>
    </source>
</reference>
<dbReference type="InParanoid" id="A0A3R7DMY4"/>
<reference evidence="1 2" key="1">
    <citation type="journal article" date="2018" name="Biotechnol. Adv.">
        <title>Improved genomic resources and new bioinformatic workflow for the carcinogenic parasite Clonorchis sinensis: Biotechnological implications.</title>
        <authorList>
            <person name="Wang D."/>
            <person name="Korhonen P.K."/>
            <person name="Gasser R.B."/>
            <person name="Young N.D."/>
        </authorList>
    </citation>
    <scope>NUCLEOTIDE SEQUENCE [LARGE SCALE GENOMIC DNA]</scope>
    <source>
        <strain evidence="1">Cs-k2</strain>
    </source>
</reference>
<evidence type="ECO:0000313" key="1">
    <source>
        <dbReference type="EMBL" id="KAG5441400.1"/>
    </source>
</evidence>
<accession>A0A3R7DMY4</accession>
<dbReference type="Proteomes" id="UP000286415">
    <property type="component" value="Unassembled WGS sequence"/>
</dbReference>
<feature type="non-terminal residue" evidence="1">
    <location>
        <position position="1"/>
    </location>
</feature>
<organism evidence="1 2">
    <name type="scientific">Clonorchis sinensis</name>
    <name type="common">Chinese liver fluke</name>
    <dbReference type="NCBI Taxonomy" id="79923"/>
    <lineage>
        <taxon>Eukaryota</taxon>
        <taxon>Metazoa</taxon>
        <taxon>Spiralia</taxon>
        <taxon>Lophotrochozoa</taxon>
        <taxon>Platyhelminthes</taxon>
        <taxon>Trematoda</taxon>
        <taxon>Digenea</taxon>
        <taxon>Opisthorchiida</taxon>
        <taxon>Opisthorchiata</taxon>
        <taxon>Opisthorchiidae</taxon>
        <taxon>Clonorchis</taxon>
    </lineage>
</organism>
<gene>
    <name evidence="1" type="ORF">CSKR_111748</name>
</gene>